<keyword evidence="8" id="KW-1185">Reference proteome</keyword>
<dbReference type="GO" id="GO:0046872">
    <property type="term" value="F:metal ion binding"/>
    <property type="evidence" value="ECO:0007669"/>
    <property type="project" value="UniProtKB-UniRule"/>
</dbReference>
<dbReference type="GO" id="GO:0005737">
    <property type="term" value="C:cytoplasm"/>
    <property type="evidence" value="ECO:0007669"/>
    <property type="project" value="TreeGrafter"/>
</dbReference>
<comment type="similarity">
    <text evidence="1 5">Belongs to the GTP cyclohydrolase I type 2/NIF3 family.</text>
</comment>
<evidence type="ECO:0000256" key="6">
    <source>
        <dbReference type="PIRSR" id="PIRSR602678-1"/>
    </source>
</evidence>
<comment type="caution">
    <text evidence="7">The sequence shown here is derived from an EMBL/GenBank/DDBJ whole genome shotgun (WGS) entry which is preliminary data.</text>
</comment>
<dbReference type="PANTHER" id="PTHR13799:SF14">
    <property type="entry name" value="GTP CYCLOHYDROLASE 1 TYPE 2 HOMOLOG"/>
    <property type="match status" value="1"/>
</dbReference>
<dbReference type="EMBL" id="VFNV01000001">
    <property type="protein sequence ID" value="TQK75872.1"/>
    <property type="molecule type" value="Genomic_DNA"/>
</dbReference>
<proteinExistence type="inferred from homology"/>
<dbReference type="PIRSF" id="PIRSF037489">
    <property type="entry name" value="UCP037489_NIF3_YqfO"/>
    <property type="match status" value="1"/>
</dbReference>
<dbReference type="InterPro" id="IPR015867">
    <property type="entry name" value="N-reg_PII/ATP_PRibTrfase_C"/>
</dbReference>
<name>A0A542SMM5_9MICO</name>
<dbReference type="Gene3D" id="3.30.70.120">
    <property type="match status" value="1"/>
</dbReference>
<evidence type="ECO:0000256" key="3">
    <source>
        <dbReference type="ARBA" id="ARBA00022112"/>
    </source>
</evidence>
<dbReference type="PANTHER" id="PTHR13799">
    <property type="entry name" value="NGG1 INTERACTING FACTOR 3"/>
    <property type="match status" value="1"/>
</dbReference>
<dbReference type="Pfam" id="PF01784">
    <property type="entry name" value="DUF34_NIF3"/>
    <property type="match status" value="1"/>
</dbReference>
<gene>
    <name evidence="7" type="ORF">FB389_0512</name>
</gene>
<dbReference type="NCBIfam" id="TIGR00486">
    <property type="entry name" value="YbgI_SA1388"/>
    <property type="match status" value="1"/>
</dbReference>
<organism evidence="7 8">
    <name type="scientific">Rarobacter incanus</name>
    <dbReference type="NCBI Taxonomy" id="153494"/>
    <lineage>
        <taxon>Bacteria</taxon>
        <taxon>Bacillati</taxon>
        <taxon>Actinomycetota</taxon>
        <taxon>Actinomycetes</taxon>
        <taxon>Micrococcales</taxon>
        <taxon>Rarobacteraceae</taxon>
        <taxon>Rarobacter</taxon>
    </lineage>
</organism>
<evidence type="ECO:0000256" key="5">
    <source>
        <dbReference type="PIRNR" id="PIRNR037489"/>
    </source>
</evidence>
<dbReference type="RefSeq" id="WP_211344934.1">
    <property type="nucleotide sequence ID" value="NZ_BAAATB010000008.1"/>
</dbReference>
<keyword evidence="4 5" id="KW-0479">Metal-binding</keyword>
<dbReference type="Proteomes" id="UP000316181">
    <property type="component" value="Unassembled WGS sequence"/>
</dbReference>
<protein>
    <recommendedName>
        <fullName evidence="3 5">GTP cyclohydrolase 1 type 2 homolog</fullName>
    </recommendedName>
</protein>
<feature type="binding site" evidence="6">
    <location>
        <position position="342"/>
    </location>
    <ligand>
        <name>a divalent metal cation</name>
        <dbReference type="ChEBI" id="CHEBI:60240"/>
        <label>1</label>
    </ligand>
</feature>
<evidence type="ECO:0000256" key="4">
    <source>
        <dbReference type="ARBA" id="ARBA00022723"/>
    </source>
</evidence>
<dbReference type="InterPro" id="IPR002678">
    <property type="entry name" value="DUF34/NIF3"/>
</dbReference>
<dbReference type="SUPFAM" id="SSF102705">
    <property type="entry name" value="NIF3 (NGG1p interacting factor 3)-like"/>
    <property type="match status" value="1"/>
</dbReference>
<dbReference type="InterPro" id="IPR017221">
    <property type="entry name" value="DUF34/NIF3_bac"/>
</dbReference>
<dbReference type="InterPro" id="IPR036069">
    <property type="entry name" value="DUF34/NIF3_sf"/>
</dbReference>
<evidence type="ECO:0000313" key="8">
    <source>
        <dbReference type="Proteomes" id="UP000316181"/>
    </source>
</evidence>
<dbReference type="AlphaFoldDB" id="A0A542SMM5"/>
<evidence type="ECO:0000256" key="1">
    <source>
        <dbReference type="ARBA" id="ARBA00006964"/>
    </source>
</evidence>
<feature type="binding site" evidence="6">
    <location>
        <position position="68"/>
    </location>
    <ligand>
        <name>a divalent metal cation</name>
        <dbReference type="ChEBI" id="CHEBI:60240"/>
        <label>1</label>
    </ligand>
</feature>
<evidence type="ECO:0000313" key="7">
    <source>
        <dbReference type="EMBL" id="TQK75872.1"/>
    </source>
</evidence>
<reference evidence="7 8" key="1">
    <citation type="submission" date="2019-06" db="EMBL/GenBank/DDBJ databases">
        <title>Sequencing the genomes of 1000 actinobacteria strains.</title>
        <authorList>
            <person name="Klenk H.-P."/>
        </authorList>
    </citation>
    <scope>NUCLEOTIDE SEQUENCE [LARGE SCALE GENOMIC DNA]</scope>
    <source>
        <strain evidence="7 8">DSM 10596</strain>
    </source>
</reference>
<sequence length="385" mass="40741">MEALKLRDMVRLLDEWYPPHLAEPWDSVGLIVGDLDAPIRKIMVALDPVEDTVEQALAYGADLLVTHHPLFLKPVHQVSSGTYKGALVHRLIRGGCALFNAHTNADRAAGGVADSLAEALGLVDVRPLDPATTDARHLWSVYVPVRDTELVTAAMARAGAGQIGEYSNCSWHTAGVGTFTASTAASPAIGAPGQTTQVAESRVEMIADAALRSRIEAALRDAHPYEEPAFTVTEVVPQDSGLGLGRIGRVPVPMTLGDFARHVAAALPATAQGIRAAGDLDALISTVAAVGGSGDSMIALAERAGADVYVTSDLRHHPTSEARERAHGGKPFLIDTAHFASESVWLPRLAERLRAHAARGAGAPLFEVAHCEVRTDPWTTVFPSV</sequence>
<feature type="binding site" evidence="6">
    <location>
        <position position="67"/>
    </location>
    <ligand>
        <name>a divalent metal cation</name>
        <dbReference type="ChEBI" id="CHEBI:60240"/>
        <label>1</label>
    </ligand>
</feature>
<dbReference type="Gene3D" id="3.40.1390.30">
    <property type="entry name" value="NIF3 (NGG1p interacting factor 3)-like"/>
    <property type="match status" value="1"/>
</dbReference>
<feature type="binding site" evidence="6">
    <location>
        <position position="338"/>
    </location>
    <ligand>
        <name>a divalent metal cation</name>
        <dbReference type="ChEBI" id="CHEBI:60240"/>
        <label>1</label>
    </ligand>
</feature>
<dbReference type="FunFam" id="3.40.1390.30:FF:000001">
    <property type="entry name" value="GTP cyclohydrolase 1 type 2"/>
    <property type="match status" value="1"/>
</dbReference>
<accession>A0A542SMM5</accession>
<comment type="subunit">
    <text evidence="2">Homohexamer.</text>
</comment>
<feature type="binding site" evidence="6">
    <location>
        <position position="106"/>
    </location>
    <ligand>
        <name>a divalent metal cation</name>
        <dbReference type="ChEBI" id="CHEBI:60240"/>
        <label>1</label>
    </ligand>
</feature>
<evidence type="ECO:0000256" key="2">
    <source>
        <dbReference type="ARBA" id="ARBA00011643"/>
    </source>
</evidence>